<organism evidence="1 2">
    <name type="scientific">Handroanthus impetiginosus</name>
    <dbReference type="NCBI Taxonomy" id="429701"/>
    <lineage>
        <taxon>Eukaryota</taxon>
        <taxon>Viridiplantae</taxon>
        <taxon>Streptophyta</taxon>
        <taxon>Embryophyta</taxon>
        <taxon>Tracheophyta</taxon>
        <taxon>Spermatophyta</taxon>
        <taxon>Magnoliopsida</taxon>
        <taxon>eudicotyledons</taxon>
        <taxon>Gunneridae</taxon>
        <taxon>Pentapetalae</taxon>
        <taxon>asterids</taxon>
        <taxon>lamiids</taxon>
        <taxon>Lamiales</taxon>
        <taxon>Bignoniaceae</taxon>
        <taxon>Crescentiina</taxon>
        <taxon>Tabebuia alliance</taxon>
        <taxon>Handroanthus</taxon>
    </lineage>
</organism>
<comment type="caution">
    <text evidence="1">The sequence shown here is derived from an EMBL/GenBank/DDBJ whole genome shotgun (WGS) entry which is preliminary data.</text>
</comment>
<accession>A0A2G9HFV4</accession>
<dbReference type="EMBL" id="NKXS01001935">
    <property type="protein sequence ID" value="PIN16170.1"/>
    <property type="molecule type" value="Genomic_DNA"/>
</dbReference>
<sequence>MNHEHTNDTRWCYFHPKELVVGVCALCLNERLLVLASKQSHLHQTYNFTPKIKVLPKVFALTSFLNRLDIKKQKSEVYYDSSSSQEDSFISIKFEDNGVASWDKGKISKMSSNKPLNESWDKEKKIKSVIEHAKPRGTLRWRKRIGHLFQVIRWRRSTKANMCHVGTKLEGAKVKYGWIRTLTKRRTKE</sequence>
<dbReference type="OrthoDB" id="1924480at2759"/>
<dbReference type="InterPro" id="IPR008004">
    <property type="entry name" value="OCTOPUS-like"/>
</dbReference>
<name>A0A2G9HFV4_9LAMI</name>
<dbReference type="PANTHER" id="PTHR35995">
    <property type="entry name" value="OS04G0690500 PROTEIN"/>
    <property type="match status" value="1"/>
</dbReference>
<evidence type="ECO:0000313" key="1">
    <source>
        <dbReference type="EMBL" id="PIN16170.1"/>
    </source>
</evidence>
<dbReference type="AlphaFoldDB" id="A0A2G9HFV4"/>
<keyword evidence="2" id="KW-1185">Reference proteome</keyword>
<protein>
    <submittedName>
        <fullName evidence="1">Uncharacterized protein</fullName>
    </submittedName>
</protein>
<dbReference type="STRING" id="429701.A0A2G9HFV4"/>
<proteinExistence type="predicted"/>
<evidence type="ECO:0000313" key="2">
    <source>
        <dbReference type="Proteomes" id="UP000231279"/>
    </source>
</evidence>
<gene>
    <name evidence="1" type="ORF">CDL12_11182</name>
</gene>
<dbReference type="PANTHER" id="PTHR35995:SF1">
    <property type="entry name" value="OS04G0690500 PROTEIN"/>
    <property type="match status" value="1"/>
</dbReference>
<dbReference type="Pfam" id="PF05340">
    <property type="entry name" value="DUF740"/>
    <property type="match status" value="1"/>
</dbReference>
<dbReference type="Proteomes" id="UP000231279">
    <property type="component" value="Unassembled WGS sequence"/>
</dbReference>
<reference evidence="2" key="1">
    <citation type="journal article" date="2018" name="Gigascience">
        <title>Genome assembly of the Pink Ipe (Handroanthus impetiginosus, Bignoniaceae), a highly valued, ecologically keystone Neotropical timber forest tree.</title>
        <authorList>
            <person name="Silva-Junior O.B."/>
            <person name="Grattapaglia D."/>
            <person name="Novaes E."/>
            <person name="Collevatti R.G."/>
        </authorList>
    </citation>
    <scope>NUCLEOTIDE SEQUENCE [LARGE SCALE GENOMIC DNA]</scope>
    <source>
        <strain evidence="2">cv. UFG-1</strain>
    </source>
</reference>